<keyword evidence="1" id="KW-0175">Coiled coil</keyword>
<name>A0A0V8QEI6_9FIRM</name>
<keyword evidence="4" id="KW-1185">Reference proteome</keyword>
<sequence>MIMRNWKKKVVTCGLVTVMTMASAARIFAAVDGGRVDPINVPGNDSGVYYELPEDANQSMEEFVKGLSMLTEKEKMQLVADDKAAAPYYQKLEYLENKIEEKTRVILKKAAPYFDERGKLFDAHTELWDKMWDNMTEEQKGLRDYIAIIKASKVLSAKEKAILIKEQNRIEELEKKIDQYYAKAEKATADLRKQVEENTKKINEIHDKSAAIWEKVYGSRN</sequence>
<protein>
    <submittedName>
        <fullName evidence="3">Uncharacterized protein</fullName>
    </submittedName>
</protein>
<evidence type="ECO:0000256" key="1">
    <source>
        <dbReference type="SAM" id="Coils"/>
    </source>
</evidence>
<keyword evidence="2" id="KW-0732">Signal</keyword>
<evidence type="ECO:0000313" key="3">
    <source>
        <dbReference type="EMBL" id="KSV58962.1"/>
    </source>
</evidence>
<dbReference type="EMBL" id="LNAM01000155">
    <property type="protein sequence ID" value="KSV58962.1"/>
    <property type="molecule type" value="Genomic_DNA"/>
</dbReference>
<dbReference type="AlphaFoldDB" id="A0A0V8QEI6"/>
<comment type="caution">
    <text evidence="3">The sequence shown here is derived from an EMBL/GenBank/DDBJ whole genome shotgun (WGS) entry which is preliminary data.</text>
</comment>
<feature type="signal peptide" evidence="2">
    <location>
        <begin position="1"/>
        <end position="24"/>
    </location>
</feature>
<organism evidence="3 4">
    <name type="scientific">Acetivibrio ethanolgignens</name>
    <dbReference type="NCBI Taxonomy" id="290052"/>
    <lineage>
        <taxon>Bacteria</taxon>
        <taxon>Bacillati</taxon>
        <taxon>Bacillota</taxon>
        <taxon>Clostridia</taxon>
        <taxon>Eubacteriales</taxon>
        <taxon>Oscillospiraceae</taxon>
        <taxon>Acetivibrio</taxon>
    </lineage>
</organism>
<feature type="chain" id="PRO_5006894272" evidence="2">
    <location>
        <begin position="25"/>
        <end position="221"/>
    </location>
</feature>
<dbReference type="STRING" id="290052.ASU35_10725"/>
<reference evidence="3 4" key="1">
    <citation type="submission" date="2015-11" db="EMBL/GenBank/DDBJ databases">
        <title>Butyribacter intestini gen. nov., sp. nov., a butyric acid-producing bacterium of the family Lachnospiraceae isolated from the human faeces.</title>
        <authorList>
            <person name="Zou Y."/>
            <person name="Xue W."/>
            <person name="Luo G."/>
            <person name="Lv M."/>
        </authorList>
    </citation>
    <scope>NUCLEOTIDE SEQUENCE [LARGE SCALE GENOMIC DNA]</scope>
    <source>
        <strain evidence="3 4">ACET-33324</strain>
    </source>
</reference>
<dbReference type="Proteomes" id="UP000054874">
    <property type="component" value="Unassembled WGS sequence"/>
</dbReference>
<proteinExistence type="predicted"/>
<gene>
    <name evidence="3" type="ORF">ASU35_10725</name>
</gene>
<accession>A0A0V8QEI6</accession>
<evidence type="ECO:0000256" key="2">
    <source>
        <dbReference type="SAM" id="SignalP"/>
    </source>
</evidence>
<feature type="coiled-coil region" evidence="1">
    <location>
        <begin position="156"/>
        <end position="201"/>
    </location>
</feature>
<evidence type="ECO:0000313" key="4">
    <source>
        <dbReference type="Proteomes" id="UP000054874"/>
    </source>
</evidence>